<evidence type="ECO:0000256" key="1">
    <source>
        <dbReference type="SAM" id="MobiDB-lite"/>
    </source>
</evidence>
<protein>
    <submittedName>
        <fullName evidence="2">Intraflagellar transport 88 homolog</fullName>
    </submittedName>
</protein>
<name>A0A3Q2Z5A2_HIPCM</name>
<dbReference type="GO" id="GO:0042073">
    <property type="term" value="P:intraciliary transport"/>
    <property type="evidence" value="ECO:0007669"/>
    <property type="project" value="TreeGrafter"/>
</dbReference>
<dbReference type="Proteomes" id="UP000264820">
    <property type="component" value="Unplaced"/>
</dbReference>
<dbReference type="Ensembl" id="ENSHCOT00000022394.1">
    <property type="protein sequence ID" value="ENSHCOP00000026842.1"/>
    <property type="gene ID" value="ENSHCOG00000018209.1"/>
</dbReference>
<feature type="region of interest" description="Disordered" evidence="1">
    <location>
        <begin position="38"/>
        <end position="112"/>
    </location>
</feature>
<dbReference type="GO" id="GO:1905515">
    <property type="term" value="P:non-motile cilium assembly"/>
    <property type="evidence" value="ECO:0007669"/>
    <property type="project" value="TreeGrafter"/>
</dbReference>
<reference evidence="2" key="2">
    <citation type="submission" date="2025-09" db="UniProtKB">
        <authorList>
            <consortium name="Ensembl"/>
        </authorList>
    </citation>
    <scope>IDENTIFICATION</scope>
</reference>
<evidence type="ECO:0000313" key="3">
    <source>
        <dbReference type="Proteomes" id="UP000264820"/>
    </source>
</evidence>
<dbReference type="GO" id="GO:0019894">
    <property type="term" value="F:kinesin binding"/>
    <property type="evidence" value="ECO:0007669"/>
    <property type="project" value="TreeGrafter"/>
</dbReference>
<organism evidence="2 3">
    <name type="scientific">Hippocampus comes</name>
    <name type="common">Tiger tail seahorse</name>
    <dbReference type="NCBI Taxonomy" id="109280"/>
    <lineage>
        <taxon>Eukaryota</taxon>
        <taxon>Metazoa</taxon>
        <taxon>Chordata</taxon>
        <taxon>Craniata</taxon>
        <taxon>Vertebrata</taxon>
        <taxon>Euteleostomi</taxon>
        <taxon>Actinopterygii</taxon>
        <taxon>Neopterygii</taxon>
        <taxon>Teleostei</taxon>
        <taxon>Neoteleostei</taxon>
        <taxon>Acanthomorphata</taxon>
        <taxon>Syngnathiaria</taxon>
        <taxon>Syngnathiformes</taxon>
        <taxon>Syngnathoidei</taxon>
        <taxon>Syngnathidae</taxon>
        <taxon>Hippocampus</taxon>
    </lineage>
</organism>
<dbReference type="GeneTree" id="ENSGT00390000015473"/>
<dbReference type="GO" id="GO:0097730">
    <property type="term" value="C:non-motile cilium"/>
    <property type="evidence" value="ECO:0007669"/>
    <property type="project" value="TreeGrafter"/>
</dbReference>
<dbReference type="GO" id="GO:0005814">
    <property type="term" value="C:centriole"/>
    <property type="evidence" value="ECO:0007669"/>
    <property type="project" value="TreeGrafter"/>
</dbReference>
<dbReference type="PANTHER" id="PTHR44117">
    <property type="entry name" value="INTRAFLAGELLAR TRANSPORT PROTEIN 88 HOMOLOG"/>
    <property type="match status" value="1"/>
</dbReference>
<dbReference type="GO" id="GO:0036064">
    <property type="term" value="C:ciliary basal body"/>
    <property type="evidence" value="ECO:0007669"/>
    <property type="project" value="TreeGrafter"/>
</dbReference>
<dbReference type="AlphaFoldDB" id="A0A3Q2Z5A2"/>
<evidence type="ECO:0000313" key="2">
    <source>
        <dbReference type="Ensembl" id="ENSHCOP00000026842.1"/>
    </source>
</evidence>
<keyword evidence="3" id="KW-1185">Reference proteome</keyword>
<proteinExistence type="predicted"/>
<dbReference type="GO" id="GO:0060122">
    <property type="term" value="P:inner ear receptor cell stereocilium organization"/>
    <property type="evidence" value="ECO:0007669"/>
    <property type="project" value="TreeGrafter"/>
</dbReference>
<reference evidence="2" key="1">
    <citation type="submission" date="2025-08" db="UniProtKB">
        <authorList>
            <consortium name="Ensembl"/>
        </authorList>
    </citation>
    <scope>IDENTIFICATION</scope>
</reference>
<dbReference type="GO" id="GO:0001822">
    <property type="term" value="P:kidney development"/>
    <property type="evidence" value="ECO:0007669"/>
    <property type="project" value="TreeGrafter"/>
</dbReference>
<dbReference type="PANTHER" id="PTHR44117:SF1">
    <property type="entry name" value="INTRAFLAGELLAR TRANSPORT PROTEIN 88 HOMOLOG"/>
    <property type="match status" value="1"/>
</dbReference>
<sequence length="186" mass="20644">MENVHLAVEEDDIYSGYNDYNPTFDNEELDKDAGFQEAVRTSHGRRPPMTAKFPGTAAGGRPLPSSLGDGATRPMSAVRAAGFTSSRARGSSFDPLGQSRGPAPALEEKREDLPEEKIKLLEKKVNDLITESCMAQSTGNSQLVRVTSHLKKNKNKHHIQTDGILVLLLFYRLLRKPKRLRGRRDS</sequence>
<dbReference type="GO" id="GO:0097546">
    <property type="term" value="C:ciliary base"/>
    <property type="evidence" value="ECO:0007669"/>
    <property type="project" value="TreeGrafter"/>
</dbReference>
<accession>A0A3Q2Z5A2</accession>